<dbReference type="AlphaFoldDB" id="A0A0B1SLS6"/>
<feature type="domain" description="Carboxylesterase type B" evidence="1">
    <location>
        <begin position="28"/>
        <end position="204"/>
    </location>
</feature>
<dbReference type="Pfam" id="PF00135">
    <property type="entry name" value="COesterase"/>
    <property type="match status" value="1"/>
</dbReference>
<dbReference type="PANTHER" id="PTHR44590:SF3">
    <property type="entry name" value="CARBOXYLESTERASE TYPE B DOMAIN-CONTAINING PROTEIN"/>
    <property type="match status" value="1"/>
</dbReference>
<dbReference type="Proteomes" id="UP000053660">
    <property type="component" value="Unassembled WGS sequence"/>
</dbReference>
<evidence type="ECO:0000259" key="1">
    <source>
        <dbReference type="Pfam" id="PF00135"/>
    </source>
</evidence>
<dbReference type="PANTHER" id="PTHR44590">
    <property type="entry name" value="CARBOXYLIC ESTER HYDROLASE-RELATED"/>
    <property type="match status" value="1"/>
</dbReference>
<reference evidence="2 3" key="1">
    <citation type="submission" date="2014-03" db="EMBL/GenBank/DDBJ databases">
        <title>Draft genome of the hookworm Oesophagostomum dentatum.</title>
        <authorList>
            <person name="Mitreva M."/>
        </authorList>
    </citation>
    <scope>NUCLEOTIDE SEQUENCE [LARGE SCALE GENOMIC DNA]</scope>
    <source>
        <strain evidence="2 3">OD-Hann</strain>
    </source>
</reference>
<protein>
    <recommendedName>
        <fullName evidence="1">Carboxylesterase type B domain-containing protein</fullName>
    </recommendedName>
</protein>
<organism evidence="2 3">
    <name type="scientific">Oesophagostomum dentatum</name>
    <name type="common">Nodular worm</name>
    <dbReference type="NCBI Taxonomy" id="61180"/>
    <lineage>
        <taxon>Eukaryota</taxon>
        <taxon>Metazoa</taxon>
        <taxon>Ecdysozoa</taxon>
        <taxon>Nematoda</taxon>
        <taxon>Chromadorea</taxon>
        <taxon>Rhabditida</taxon>
        <taxon>Rhabditina</taxon>
        <taxon>Rhabditomorpha</taxon>
        <taxon>Strongyloidea</taxon>
        <taxon>Strongylidae</taxon>
        <taxon>Oesophagostomum</taxon>
    </lineage>
</organism>
<name>A0A0B1SLS6_OESDE</name>
<dbReference type="InterPro" id="IPR029058">
    <property type="entry name" value="AB_hydrolase_fold"/>
</dbReference>
<dbReference type="SUPFAM" id="SSF53474">
    <property type="entry name" value="alpha/beta-Hydrolases"/>
    <property type="match status" value="1"/>
</dbReference>
<dbReference type="OrthoDB" id="5854651at2759"/>
<keyword evidence="3" id="KW-1185">Reference proteome</keyword>
<dbReference type="InterPro" id="IPR002018">
    <property type="entry name" value="CarbesteraseB"/>
</dbReference>
<dbReference type="EMBL" id="KN560961">
    <property type="protein sequence ID" value="KHJ86273.1"/>
    <property type="molecule type" value="Genomic_DNA"/>
</dbReference>
<sequence>MGGGRLMHTYTVNPNNYKRWNRKKLINTLKKFVGLVYNGKHKQELIGQIVKYYVYRKEEHNDIFYLNRYTELISDVHFTVPTVEGILARRKAGWDIYAYLLDHYNDGIYNNTNIPEGLRGAVHASEFPYMSGLELIGKIDFDEKEQVIADVFRQSFTEFARNGAPRNQHVSWLDVGKDPRLRYLRITPEPEMRSGFYNQTVVFWRKMRKYGFDMTQLLPTRKQNVSCTCAMVD</sequence>
<dbReference type="Gene3D" id="3.40.50.1820">
    <property type="entry name" value="alpha/beta hydrolase"/>
    <property type="match status" value="1"/>
</dbReference>
<proteinExistence type="predicted"/>
<accession>A0A0B1SLS6</accession>
<evidence type="ECO:0000313" key="3">
    <source>
        <dbReference type="Proteomes" id="UP000053660"/>
    </source>
</evidence>
<evidence type="ECO:0000313" key="2">
    <source>
        <dbReference type="EMBL" id="KHJ86273.1"/>
    </source>
</evidence>
<gene>
    <name evidence="2" type="ORF">OESDEN_13981</name>
</gene>